<dbReference type="Pfam" id="PF00447">
    <property type="entry name" value="HSF_DNA-bind"/>
    <property type="match status" value="1"/>
</dbReference>
<dbReference type="PANTHER" id="PTHR10015">
    <property type="entry name" value="HEAT SHOCK TRANSCRIPTION FACTOR"/>
    <property type="match status" value="1"/>
</dbReference>
<organism evidence="6">
    <name type="scientific">Leptocylindrus aporus</name>
    <dbReference type="NCBI Taxonomy" id="1398097"/>
    <lineage>
        <taxon>Eukaryota</taxon>
        <taxon>Sar</taxon>
        <taxon>Stramenopiles</taxon>
        <taxon>Ochrophyta</taxon>
        <taxon>Bacillariophyta</taxon>
        <taxon>Coscinodiscophyceae</taxon>
        <taxon>Chaetocerotophycidae</taxon>
        <taxon>Leptocylindrales</taxon>
        <taxon>Leptocylindraceae</taxon>
        <taxon>Leptocylindrus</taxon>
    </lineage>
</organism>
<dbReference type="GO" id="GO:0005634">
    <property type="term" value="C:nucleus"/>
    <property type="evidence" value="ECO:0007669"/>
    <property type="project" value="UniProtKB-SubCell"/>
</dbReference>
<protein>
    <submittedName>
        <fullName evidence="6">Heat shock transcription factor A-1a</fullName>
    </submittedName>
</protein>
<evidence type="ECO:0000256" key="1">
    <source>
        <dbReference type="ARBA" id="ARBA00004123"/>
    </source>
</evidence>
<evidence type="ECO:0000256" key="4">
    <source>
        <dbReference type="RuleBase" id="RU004020"/>
    </source>
</evidence>
<sequence length="310" mass="36107">MKTSENTRTLFANSVSLDEEAGFDVIPTFENLQSSYPFERYTSHSEDNRLEKLRNPFIYDKRHYVSPKHLKCCLNEVNNDHTLHNPDDSFHANQNSDLIIADIKPIGFSQSKSKDKKADGELTGKLTNFSYFVDHSYIDFSRIDDEDVTEGSEVIGETLESIFAGVPEKKKWGDFGHCTSKTRNIQSFPRVLMQILDDNPDPRIISWLPHGRSFIVLNQRLFMDRVLPIYSDPIQFKTFQRKLSLWGFKRITGKVDNGSYYHQCFLKGKPNLVRKMRLTKKKNGYRLCPDPDEEPDFYALDRLRPLHQQE</sequence>
<dbReference type="FunFam" id="1.10.10.10:FF:000479">
    <property type="entry name" value="Predicted protein"/>
    <property type="match status" value="1"/>
</dbReference>
<accession>A0A8A8IX68</accession>
<keyword evidence="3" id="KW-0539">Nucleus</keyword>
<reference evidence="6" key="1">
    <citation type="journal article" name="Genes (Basel)">
        <title>Intraspecific Diversity in the Cold Stress Response of Transposable Elements in the Diatom Leptocylindrus aporus.</title>
        <authorList>
            <person name="Pargana A."/>
            <person name="Musacchia F."/>
            <person name="Sanges R."/>
            <person name="Russo M.T."/>
            <person name="Ferrante M.I."/>
            <person name="Bowler C."/>
            <person name="Zingone A."/>
        </authorList>
    </citation>
    <scope>NUCLEOTIDE SEQUENCE</scope>
</reference>
<dbReference type="EMBL" id="MN738472">
    <property type="protein sequence ID" value="QTO93380.1"/>
    <property type="molecule type" value="mRNA"/>
</dbReference>
<comment type="similarity">
    <text evidence="4">Belongs to the HSF family.</text>
</comment>
<evidence type="ECO:0000256" key="2">
    <source>
        <dbReference type="ARBA" id="ARBA00023125"/>
    </source>
</evidence>
<keyword evidence="2" id="KW-0238">DNA-binding</keyword>
<dbReference type="PANTHER" id="PTHR10015:SF206">
    <property type="entry name" value="HSF-TYPE DNA-BINDING DOMAIN-CONTAINING PROTEIN"/>
    <property type="match status" value="1"/>
</dbReference>
<comment type="subcellular location">
    <subcellularLocation>
        <location evidence="1">Nucleus</location>
    </subcellularLocation>
</comment>
<proteinExistence type="evidence at transcript level"/>
<dbReference type="InterPro" id="IPR000232">
    <property type="entry name" value="HSF_DNA-bd"/>
</dbReference>
<evidence type="ECO:0000313" key="6">
    <source>
        <dbReference type="EMBL" id="QTO93380.1"/>
    </source>
</evidence>
<dbReference type="SMART" id="SM00415">
    <property type="entry name" value="HSF"/>
    <property type="match status" value="1"/>
</dbReference>
<dbReference type="AlphaFoldDB" id="A0A8A8IX68"/>
<evidence type="ECO:0000259" key="5">
    <source>
        <dbReference type="SMART" id="SM00415"/>
    </source>
</evidence>
<evidence type="ECO:0000256" key="3">
    <source>
        <dbReference type="ARBA" id="ARBA00023242"/>
    </source>
</evidence>
<dbReference type="SUPFAM" id="SSF46785">
    <property type="entry name" value="Winged helix' DNA-binding domain"/>
    <property type="match status" value="1"/>
</dbReference>
<feature type="domain" description="HSF-type DNA-binding" evidence="5">
    <location>
        <begin position="184"/>
        <end position="279"/>
    </location>
</feature>
<dbReference type="GO" id="GO:0003700">
    <property type="term" value="F:DNA-binding transcription factor activity"/>
    <property type="evidence" value="ECO:0007669"/>
    <property type="project" value="InterPro"/>
</dbReference>
<dbReference type="GO" id="GO:0043565">
    <property type="term" value="F:sequence-specific DNA binding"/>
    <property type="evidence" value="ECO:0007669"/>
    <property type="project" value="InterPro"/>
</dbReference>
<keyword evidence="6" id="KW-0346">Stress response</keyword>
<dbReference type="InterPro" id="IPR036388">
    <property type="entry name" value="WH-like_DNA-bd_sf"/>
</dbReference>
<dbReference type="Gene3D" id="1.10.10.10">
    <property type="entry name" value="Winged helix-like DNA-binding domain superfamily/Winged helix DNA-binding domain"/>
    <property type="match status" value="1"/>
</dbReference>
<name>A0A8A8IX68_9STRA</name>
<dbReference type="InterPro" id="IPR036390">
    <property type="entry name" value="WH_DNA-bd_sf"/>
</dbReference>